<dbReference type="Gene3D" id="3.40.50.720">
    <property type="entry name" value="NAD(P)-binding Rossmann-like Domain"/>
    <property type="match status" value="1"/>
</dbReference>
<dbReference type="InterPro" id="IPR036291">
    <property type="entry name" value="NAD(P)-bd_dom_sf"/>
</dbReference>
<dbReference type="AlphaFoldDB" id="A0A9Q9ELE2"/>
<reference evidence="3" key="1">
    <citation type="submission" date="2022-06" db="EMBL/GenBank/DDBJ databases">
        <title>Complete genome sequences of two strains of the flax pathogen Septoria linicola.</title>
        <authorList>
            <person name="Lapalu N."/>
            <person name="Simon A."/>
            <person name="Demenou B."/>
            <person name="Paumier D."/>
            <person name="Guillot M.-P."/>
            <person name="Gout L."/>
            <person name="Valade R."/>
        </authorList>
    </citation>
    <scope>NUCLEOTIDE SEQUENCE</scope>
    <source>
        <strain evidence="3">SE15195</strain>
    </source>
</reference>
<dbReference type="PANTHER" id="PTHR24320">
    <property type="entry name" value="RETINOL DEHYDROGENASE"/>
    <property type="match status" value="1"/>
</dbReference>
<evidence type="ECO:0000313" key="3">
    <source>
        <dbReference type="EMBL" id="USW53358.1"/>
    </source>
</evidence>
<sequence>MDHHCIYTTRGPSSSLPLVCLLDAAPPSHSYDLEQLDLSSLDNVRKFAKSINARVASGSLPPLRAVLINATVWQANGQKFSPDGSELNFAANYLANFLLILLLLQSMDKDVGRIVFTSSAAHDPSSWGHGRKSPEEEQRTFFRNPDELAHPAEDQPEDEANAGVRRYGMSKMLLIMFMYELQRRLDSNPQLWNVSLLALDPGTMGGTGLVRSGSLPVRLLMKYMVPPITWIAQIFQPNGLLRTPYKSGSGLLHATLDEASIGKHPKALYLDGTALAQPCAEAQDQSKQRRLWDCSLRLARVRKEDALLNDVGV</sequence>
<dbReference type="GO" id="GO:0016491">
    <property type="term" value="F:oxidoreductase activity"/>
    <property type="evidence" value="ECO:0007669"/>
    <property type="project" value="UniProtKB-KW"/>
</dbReference>
<evidence type="ECO:0000313" key="4">
    <source>
        <dbReference type="Proteomes" id="UP001056384"/>
    </source>
</evidence>
<keyword evidence="4" id="KW-1185">Reference proteome</keyword>
<dbReference type="EMBL" id="CP099422">
    <property type="protein sequence ID" value="USW53358.1"/>
    <property type="molecule type" value="Genomic_DNA"/>
</dbReference>
<evidence type="ECO:0000256" key="1">
    <source>
        <dbReference type="ARBA" id="ARBA00006484"/>
    </source>
</evidence>
<protein>
    <submittedName>
        <fullName evidence="3">NAD(P)-binding domain superfamily</fullName>
    </submittedName>
</protein>
<accession>A0A9Q9ELE2</accession>
<gene>
    <name evidence="3" type="ORF">Slin15195_G066770</name>
</gene>
<proteinExistence type="inferred from homology"/>
<name>A0A9Q9ELE2_9PEZI</name>
<organism evidence="3 4">
    <name type="scientific">Septoria linicola</name>
    <dbReference type="NCBI Taxonomy" id="215465"/>
    <lineage>
        <taxon>Eukaryota</taxon>
        <taxon>Fungi</taxon>
        <taxon>Dikarya</taxon>
        <taxon>Ascomycota</taxon>
        <taxon>Pezizomycotina</taxon>
        <taxon>Dothideomycetes</taxon>
        <taxon>Dothideomycetidae</taxon>
        <taxon>Mycosphaerellales</taxon>
        <taxon>Mycosphaerellaceae</taxon>
        <taxon>Septoria</taxon>
    </lineage>
</organism>
<keyword evidence="2" id="KW-0560">Oxidoreductase</keyword>
<comment type="similarity">
    <text evidence="1">Belongs to the short-chain dehydrogenases/reductases (SDR) family.</text>
</comment>
<dbReference type="PANTHER" id="PTHR24320:SF152">
    <property type="entry name" value="SHORT-CHAIN DEHYDROGENASE_REDUCTASE FAMILY PROTEIN"/>
    <property type="match status" value="1"/>
</dbReference>
<dbReference type="SUPFAM" id="SSF51735">
    <property type="entry name" value="NAD(P)-binding Rossmann-fold domains"/>
    <property type="match status" value="1"/>
</dbReference>
<evidence type="ECO:0000256" key="2">
    <source>
        <dbReference type="ARBA" id="ARBA00023002"/>
    </source>
</evidence>
<dbReference type="Proteomes" id="UP001056384">
    <property type="component" value="Chromosome 5"/>
</dbReference>